<dbReference type="InterPro" id="IPR002481">
    <property type="entry name" value="FUR"/>
</dbReference>
<keyword evidence="7" id="KW-0408">Iron</keyword>
<evidence type="ECO:0000256" key="5">
    <source>
        <dbReference type="ARBA" id="ARBA00022723"/>
    </source>
</evidence>
<dbReference type="InterPro" id="IPR036390">
    <property type="entry name" value="WH_DNA-bd_sf"/>
</dbReference>
<evidence type="ECO:0000256" key="6">
    <source>
        <dbReference type="ARBA" id="ARBA00022833"/>
    </source>
</evidence>
<evidence type="ECO:0000256" key="7">
    <source>
        <dbReference type="ARBA" id="ARBA00023004"/>
    </source>
</evidence>
<evidence type="ECO:0000256" key="9">
    <source>
        <dbReference type="ARBA" id="ARBA00023125"/>
    </source>
</evidence>
<protein>
    <submittedName>
        <fullName evidence="12">Transcriptional regulator, FUR family</fullName>
    </submittedName>
</protein>
<gene>
    <name evidence="12" type="ORF">FM125_08235</name>
</gene>
<evidence type="ECO:0000256" key="10">
    <source>
        <dbReference type="ARBA" id="ARBA00023163"/>
    </source>
</evidence>
<accession>A0A1R4JF51</accession>
<dbReference type="SUPFAM" id="SSF46785">
    <property type="entry name" value="Winged helix' DNA-binding domain"/>
    <property type="match status" value="1"/>
</dbReference>
<dbReference type="GO" id="GO:0045892">
    <property type="term" value="P:negative regulation of DNA-templated transcription"/>
    <property type="evidence" value="ECO:0007669"/>
    <property type="project" value="TreeGrafter"/>
</dbReference>
<keyword evidence="10" id="KW-0804">Transcription</keyword>
<dbReference type="InterPro" id="IPR036388">
    <property type="entry name" value="WH-like_DNA-bd_sf"/>
</dbReference>
<dbReference type="GO" id="GO:0000976">
    <property type="term" value="F:transcription cis-regulatory region binding"/>
    <property type="evidence" value="ECO:0007669"/>
    <property type="project" value="TreeGrafter"/>
</dbReference>
<keyword evidence="5 11" id="KW-0479">Metal-binding</keyword>
<sequence length="156" mass="16698">METMSTALKEASDDAALLRAAGLRVTRPRLGVLAALREHPHADAADVLTAVREGQPTVSHQAVYDSLHTLTEARLVRSLQPAGSTARYELDAHDNHHHLVCRGCGALVDVPCHTGSAPCLSAPEDHGFAIDEAEVYYWGRCPACAAEDTTLPHSTL</sequence>
<feature type="binding site" evidence="11">
    <location>
        <position position="141"/>
    </location>
    <ligand>
        <name>Zn(2+)</name>
        <dbReference type="ChEBI" id="CHEBI:29105"/>
    </ligand>
</feature>
<dbReference type="Proteomes" id="UP000196230">
    <property type="component" value="Unassembled WGS sequence"/>
</dbReference>
<comment type="similarity">
    <text evidence="2">Belongs to the Fur family.</text>
</comment>
<comment type="subcellular location">
    <subcellularLocation>
        <location evidence="1">Cytoplasm</location>
    </subcellularLocation>
</comment>
<keyword evidence="6 11" id="KW-0862">Zinc</keyword>
<evidence type="ECO:0000256" key="11">
    <source>
        <dbReference type="PIRSR" id="PIRSR602481-1"/>
    </source>
</evidence>
<dbReference type="GO" id="GO:0008270">
    <property type="term" value="F:zinc ion binding"/>
    <property type="evidence" value="ECO:0007669"/>
    <property type="project" value="TreeGrafter"/>
</dbReference>
<dbReference type="GO" id="GO:0003700">
    <property type="term" value="F:DNA-binding transcription factor activity"/>
    <property type="evidence" value="ECO:0007669"/>
    <property type="project" value="InterPro"/>
</dbReference>
<evidence type="ECO:0000256" key="4">
    <source>
        <dbReference type="ARBA" id="ARBA00022491"/>
    </source>
</evidence>
<dbReference type="AlphaFoldDB" id="A0A1R4JF51"/>
<evidence type="ECO:0000313" key="12">
    <source>
        <dbReference type="EMBL" id="SJN30657.1"/>
    </source>
</evidence>
<name>A0A1R4JF51_9MICC</name>
<keyword evidence="3" id="KW-0963">Cytoplasm</keyword>
<dbReference type="PANTHER" id="PTHR33202:SF18">
    <property type="entry name" value="TRANSCRIPTIONAL REGULATOR FURA"/>
    <property type="match status" value="1"/>
</dbReference>
<keyword evidence="8" id="KW-0805">Transcription regulation</keyword>
<reference evidence="12 13" key="1">
    <citation type="submission" date="2017-02" db="EMBL/GenBank/DDBJ databases">
        <authorList>
            <person name="Peterson S.W."/>
        </authorList>
    </citation>
    <scope>NUCLEOTIDE SEQUENCE [LARGE SCALE GENOMIC DNA]</scope>
    <source>
        <strain evidence="12 13">2B3F</strain>
    </source>
</reference>
<dbReference type="CDD" id="cd07153">
    <property type="entry name" value="Fur_like"/>
    <property type="match status" value="1"/>
</dbReference>
<dbReference type="GO" id="GO:1900376">
    <property type="term" value="P:regulation of secondary metabolite biosynthetic process"/>
    <property type="evidence" value="ECO:0007669"/>
    <property type="project" value="TreeGrafter"/>
</dbReference>
<evidence type="ECO:0000256" key="2">
    <source>
        <dbReference type="ARBA" id="ARBA00007957"/>
    </source>
</evidence>
<evidence type="ECO:0000256" key="3">
    <source>
        <dbReference type="ARBA" id="ARBA00022490"/>
    </source>
</evidence>
<proteinExistence type="inferred from homology"/>
<dbReference type="EMBL" id="FUKP01000056">
    <property type="protein sequence ID" value="SJN30657.1"/>
    <property type="molecule type" value="Genomic_DNA"/>
</dbReference>
<dbReference type="Gene3D" id="3.30.1490.190">
    <property type="match status" value="1"/>
</dbReference>
<dbReference type="PANTHER" id="PTHR33202">
    <property type="entry name" value="ZINC UPTAKE REGULATION PROTEIN"/>
    <property type="match status" value="1"/>
</dbReference>
<feature type="binding site" evidence="11">
    <location>
        <position position="144"/>
    </location>
    <ligand>
        <name>Zn(2+)</name>
        <dbReference type="ChEBI" id="CHEBI:29105"/>
    </ligand>
</feature>
<evidence type="ECO:0000256" key="8">
    <source>
        <dbReference type="ARBA" id="ARBA00023015"/>
    </source>
</evidence>
<dbReference type="GO" id="GO:0005737">
    <property type="term" value="C:cytoplasm"/>
    <property type="evidence" value="ECO:0007669"/>
    <property type="project" value="UniProtKB-SubCell"/>
</dbReference>
<feature type="binding site" evidence="11">
    <location>
        <position position="101"/>
    </location>
    <ligand>
        <name>Zn(2+)</name>
        <dbReference type="ChEBI" id="CHEBI:29105"/>
    </ligand>
</feature>
<keyword evidence="4" id="KW-0678">Repressor</keyword>
<dbReference type="Gene3D" id="1.10.10.10">
    <property type="entry name" value="Winged helix-like DNA-binding domain superfamily/Winged helix DNA-binding domain"/>
    <property type="match status" value="1"/>
</dbReference>
<keyword evidence="9" id="KW-0238">DNA-binding</keyword>
<comment type="cofactor">
    <cofactor evidence="11">
        <name>Zn(2+)</name>
        <dbReference type="ChEBI" id="CHEBI:29105"/>
    </cofactor>
    <text evidence="11">Binds 1 zinc ion per subunit.</text>
</comment>
<feature type="binding site" evidence="11">
    <location>
        <position position="104"/>
    </location>
    <ligand>
        <name>Zn(2+)</name>
        <dbReference type="ChEBI" id="CHEBI:29105"/>
    </ligand>
</feature>
<evidence type="ECO:0000313" key="13">
    <source>
        <dbReference type="Proteomes" id="UP000196230"/>
    </source>
</evidence>
<evidence type="ECO:0000256" key="1">
    <source>
        <dbReference type="ARBA" id="ARBA00004496"/>
    </source>
</evidence>
<dbReference type="InterPro" id="IPR043135">
    <property type="entry name" value="Fur_C"/>
</dbReference>
<dbReference type="Pfam" id="PF01475">
    <property type="entry name" value="FUR"/>
    <property type="match status" value="1"/>
</dbReference>
<organism evidence="12 13">
    <name type="scientific">Micrococcus lylae</name>
    <dbReference type="NCBI Taxonomy" id="1273"/>
    <lineage>
        <taxon>Bacteria</taxon>
        <taxon>Bacillati</taxon>
        <taxon>Actinomycetota</taxon>
        <taxon>Actinomycetes</taxon>
        <taxon>Micrococcales</taxon>
        <taxon>Micrococcaceae</taxon>
        <taxon>Micrococcus</taxon>
    </lineage>
</organism>